<evidence type="ECO:0000313" key="4">
    <source>
        <dbReference type="EMBL" id="GIJ62140.1"/>
    </source>
</evidence>
<dbReference type="Pfam" id="PF00733">
    <property type="entry name" value="Asn_synthase"/>
    <property type="match status" value="1"/>
</dbReference>
<dbReference type="SUPFAM" id="SSF53383">
    <property type="entry name" value="PLP-dependent transferases"/>
    <property type="match status" value="1"/>
</dbReference>
<dbReference type="Pfam" id="PF00155">
    <property type="entry name" value="Aminotran_1_2"/>
    <property type="match status" value="1"/>
</dbReference>
<dbReference type="GO" id="GO:0006529">
    <property type="term" value="P:asparagine biosynthetic process"/>
    <property type="evidence" value="ECO:0007669"/>
    <property type="project" value="InterPro"/>
</dbReference>
<dbReference type="InterPro" id="IPR014729">
    <property type="entry name" value="Rossmann-like_a/b/a_fold"/>
</dbReference>
<dbReference type="PANTHER" id="PTHR42691">
    <property type="entry name" value="ASPARTATE AMINOTRANSFERASE YHDR-RELATED"/>
    <property type="match status" value="1"/>
</dbReference>
<dbReference type="InterPro" id="IPR015424">
    <property type="entry name" value="PyrdxlP-dep_Trfase"/>
</dbReference>
<feature type="compositionally biased region" description="Basic residues" evidence="1">
    <location>
        <begin position="313"/>
        <end position="349"/>
    </location>
</feature>
<organism evidence="4 5">
    <name type="scientific">Virgisporangium aurantiacum</name>
    <dbReference type="NCBI Taxonomy" id="175570"/>
    <lineage>
        <taxon>Bacteria</taxon>
        <taxon>Bacillati</taxon>
        <taxon>Actinomycetota</taxon>
        <taxon>Actinomycetes</taxon>
        <taxon>Micromonosporales</taxon>
        <taxon>Micromonosporaceae</taxon>
        <taxon>Virgisporangium</taxon>
    </lineage>
</organism>
<evidence type="ECO:0000259" key="2">
    <source>
        <dbReference type="Pfam" id="PF00155"/>
    </source>
</evidence>
<evidence type="ECO:0000259" key="3">
    <source>
        <dbReference type="Pfam" id="PF00733"/>
    </source>
</evidence>
<dbReference type="CDD" id="cd00609">
    <property type="entry name" value="AAT_like"/>
    <property type="match status" value="1"/>
</dbReference>
<evidence type="ECO:0000256" key="1">
    <source>
        <dbReference type="SAM" id="MobiDB-lite"/>
    </source>
</evidence>
<proteinExistence type="predicted"/>
<gene>
    <name evidence="4" type="ORF">Vau01_096560</name>
</gene>
<dbReference type="RefSeq" id="WP_204007593.1">
    <property type="nucleotide sequence ID" value="NZ_BOPG01000075.1"/>
</dbReference>
<feature type="compositionally biased region" description="Basic residues" evidence="1">
    <location>
        <begin position="369"/>
        <end position="381"/>
    </location>
</feature>
<dbReference type="InterPro" id="IPR015421">
    <property type="entry name" value="PyrdxlP-dep_Trfase_major"/>
</dbReference>
<feature type="domain" description="Asparagine synthetase" evidence="3">
    <location>
        <begin position="544"/>
        <end position="675"/>
    </location>
</feature>
<comment type="caution">
    <text evidence="4">The sequence shown here is derived from an EMBL/GenBank/DDBJ whole genome shotgun (WGS) entry which is preliminary data.</text>
</comment>
<dbReference type="GO" id="GO:0004066">
    <property type="term" value="F:asparagine synthase (glutamine-hydrolyzing) activity"/>
    <property type="evidence" value="ECO:0007669"/>
    <property type="project" value="InterPro"/>
</dbReference>
<dbReference type="Proteomes" id="UP000612585">
    <property type="component" value="Unassembled WGS sequence"/>
</dbReference>
<feature type="region of interest" description="Disordered" evidence="1">
    <location>
        <begin position="313"/>
        <end position="381"/>
    </location>
</feature>
<name>A0A8J4E4P1_9ACTN</name>
<evidence type="ECO:0000313" key="5">
    <source>
        <dbReference type="Proteomes" id="UP000612585"/>
    </source>
</evidence>
<dbReference type="SUPFAM" id="SSF52402">
    <property type="entry name" value="Adenine nucleotide alpha hydrolases-like"/>
    <property type="match status" value="1"/>
</dbReference>
<evidence type="ECO:0008006" key="6">
    <source>
        <dbReference type="Google" id="ProtNLM"/>
    </source>
</evidence>
<dbReference type="GO" id="GO:0030170">
    <property type="term" value="F:pyridoxal phosphate binding"/>
    <property type="evidence" value="ECO:0007669"/>
    <property type="project" value="InterPro"/>
</dbReference>
<dbReference type="InterPro" id="IPR001962">
    <property type="entry name" value="Asn_synthase"/>
</dbReference>
<reference evidence="4" key="1">
    <citation type="submission" date="2021-01" db="EMBL/GenBank/DDBJ databases">
        <title>Whole genome shotgun sequence of Virgisporangium aurantiacum NBRC 16421.</title>
        <authorList>
            <person name="Komaki H."/>
            <person name="Tamura T."/>
        </authorList>
    </citation>
    <scope>NUCLEOTIDE SEQUENCE</scope>
    <source>
        <strain evidence="4">NBRC 16421</strain>
    </source>
</reference>
<protein>
    <recommendedName>
        <fullName evidence="6">Aminotransferase class I/classII domain-containing protein</fullName>
    </recommendedName>
</protein>
<dbReference type="Gene3D" id="3.40.640.10">
    <property type="entry name" value="Type I PLP-dependent aspartate aminotransferase-like (Major domain)"/>
    <property type="match status" value="1"/>
</dbReference>
<dbReference type="AlphaFoldDB" id="A0A8J4E4P1"/>
<sequence length="820" mass="90658">MTSKAEIRDLAAPLDEFARLHTDTLRRFGSRAVDLSYPNPRFHLDDRPYRTLADLAARATVDDLRYSPFGGFTTARRRVAAVLAEQHGVPYLYRDVILTPGATAALNLALSTLFDPPDRILLVTPCWMDYPLYVTNLGLASDLVSSDDRKHLDLAAIERAWTPHTRGMIISQPASPTGVCYQPGEITALAALLTRLGDIHGRPPLLINDETHRDQIWTGQDLLTPAHIYPQTVSVCSFGKAWQMQGQRTGYLAIHPDIAQRESLRDRLALAMRVTGYCAPTALTQHLITALSPFTPDLGPLANLQHHARHRLHQAGYQVHRRRRDPLRLRPRPRRRRRPVRPARRRPGRPGHAVAAVPRTRPLPDRPEHRRHCPRPRARRSRRPQHRFGWLIMLEKFLPVANVAWSAATFRVIYTDAGPALTPEDLAGGGRFTTADRNGHTVVLTRDRLGLNKLYFAIHPDRGVVAANYLADLVRAGIPFEAIYAVPAGTATVVDLHARTIRLNRHHHLPTGPAANEPRHHLGQARDRLSQHIEAAAAAHPCAAVAVCLSGGLDSGLIAALVRTHFAIVVAYTYAFDDHTGQLSPDAVAAERLAHWLDIPFRLVTADADKILAVLPRAYRHGQDWRDFNIHCAIVNEILAEAIAADLTGIDGPALVFTGDLMNELLGDYTPIRYRGHDFYTLPNVPPEQARTSLVRGLQCGDREIGVFAAHGLVAVQPYGQIADQLLQVPATVPKPEIIRGLAGPLLPDDSYDRPKARAQIGGPTATTGILPLLVDAGHVGTRLEHEFCAAIGVTEPRSLRGRIRAGVYRFPSRFPMEAT</sequence>
<keyword evidence="5" id="KW-1185">Reference proteome</keyword>
<dbReference type="CDD" id="cd01991">
    <property type="entry name" value="Asn_synthase_B_C"/>
    <property type="match status" value="1"/>
</dbReference>
<dbReference type="EMBL" id="BOPG01000075">
    <property type="protein sequence ID" value="GIJ62140.1"/>
    <property type="molecule type" value="Genomic_DNA"/>
</dbReference>
<feature type="domain" description="Aminotransferase class I/classII large" evidence="2">
    <location>
        <begin position="57"/>
        <end position="293"/>
    </location>
</feature>
<dbReference type="PANTHER" id="PTHR42691:SF1">
    <property type="entry name" value="ASPARTATE AMINOTRANSFERASE YHDR-RELATED"/>
    <property type="match status" value="1"/>
</dbReference>
<dbReference type="Gene3D" id="3.40.50.620">
    <property type="entry name" value="HUPs"/>
    <property type="match status" value="1"/>
</dbReference>
<dbReference type="InterPro" id="IPR004839">
    <property type="entry name" value="Aminotransferase_I/II_large"/>
</dbReference>
<accession>A0A8J4E4P1</accession>